<proteinExistence type="predicted"/>
<dbReference type="Gene3D" id="3.40.50.720">
    <property type="entry name" value="NAD(P)-binding Rossmann-like Domain"/>
    <property type="match status" value="1"/>
</dbReference>
<keyword evidence="3" id="KW-1185">Reference proteome</keyword>
<dbReference type="EMBL" id="ML732314">
    <property type="protein sequence ID" value="KAB8070117.1"/>
    <property type="molecule type" value="Genomic_DNA"/>
</dbReference>
<dbReference type="InterPro" id="IPR036291">
    <property type="entry name" value="NAD(P)-bd_dom_sf"/>
</dbReference>
<protein>
    <submittedName>
        <fullName evidence="2">Male sterility protein-domain-containing protein</fullName>
    </submittedName>
</protein>
<evidence type="ECO:0000259" key="1">
    <source>
        <dbReference type="Pfam" id="PF07993"/>
    </source>
</evidence>
<organism evidence="2 3">
    <name type="scientific">Aspergillus leporis</name>
    <dbReference type="NCBI Taxonomy" id="41062"/>
    <lineage>
        <taxon>Eukaryota</taxon>
        <taxon>Fungi</taxon>
        <taxon>Dikarya</taxon>
        <taxon>Ascomycota</taxon>
        <taxon>Pezizomycotina</taxon>
        <taxon>Eurotiomycetes</taxon>
        <taxon>Eurotiomycetidae</taxon>
        <taxon>Eurotiales</taxon>
        <taxon>Aspergillaceae</taxon>
        <taxon>Aspergillus</taxon>
        <taxon>Aspergillus subgen. Circumdati</taxon>
    </lineage>
</organism>
<accession>A0A5N5WQU4</accession>
<feature type="domain" description="Thioester reductase (TE)" evidence="1">
    <location>
        <begin position="1"/>
        <end position="133"/>
    </location>
</feature>
<dbReference type="Proteomes" id="UP000326565">
    <property type="component" value="Unassembled WGS sequence"/>
</dbReference>
<dbReference type="SUPFAM" id="SSF51735">
    <property type="entry name" value="NAD(P)-binding Rossmann-fold domains"/>
    <property type="match status" value="1"/>
</dbReference>
<sequence>MIIHNGADVSFLKSYRSLKKTNVESTAELIRLNAPCRIPIHFISSAAVAGFVPCTELPLREVSIASDTPAAKNGSHSYQVAKCVSERLLEKASERYGMKVILHRPTGVVAEESPRIDILASFLKYSQILGAARTWMAGAGTLT</sequence>
<dbReference type="InterPro" id="IPR013120">
    <property type="entry name" value="FAR_NAD-bd"/>
</dbReference>
<dbReference type="OrthoDB" id="4444247at2759"/>
<name>A0A5N5WQU4_9EURO</name>
<evidence type="ECO:0000313" key="2">
    <source>
        <dbReference type="EMBL" id="KAB8070117.1"/>
    </source>
</evidence>
<dbReference type="Pfam" id="PF07993">
    <property type="entry name" value="NAD_binding_4"/>
    <property type="match status" value="1"/>
</dbReference>
<dbReference type="AlphaFoldDB" id="A0A5N5WQU4"/>
<evidence type="ECO:0000313" key="3">
    <source>
        <dbReference type="Proteomes" id="UP000326565"/>
    </source>
</evidence>
<reference evidence="2 3" key="1">
    <citation type="submission" date="2019-04" db="EMBL/GenBank/DDBJ databases">
        <title>Friends and foes A comparative genomics study of 23 Aspergillus species from section Flavi.</title>
        <authorList>
            <consortium name="DOE Joint Genome Institute"/>
            <person name="Kjaerbolling I."/>
            <person name="Vesth T."/>
            <person name="Frisvad J.C."/>
            <person name="Nybo J.L."/>
            <person name="Theobald S."/>
            <person name="Kildgaard S."/>
            <person name="Isbrandt T."/>
            <person name="Kuo A."/>
            <person name="Sato A."/>
            <person name="Lyhne E.K."/>
            <person name="Kogle M.E."/>
            <person name="Wiebenga A."/>
            <person name="Kun R.S."/>
            <person name="Lubbers R.J."/>
            <person name="Makela M.R."/>
            <person name="Barry K."/>
            <person name="Chovatia M."/>
            <person name="Clum A."/>
            <person name="Daum C."/>
            <person name="Haridas S."/>
            <person name="He G."/>
            <person name="LaButti K."/>
            <person name="Lipzen A."/>
            <person name="Mondo S."/>
            <person name="Riley R."/>
            <person name="Salamov A."/>
            <person name="Simmons B.A."/>
            <person name="Magnuson J.K."/>
            <person name="Henrissat B."/>
            <person name="Mortensen U.H."/>
            <person name="Larsen T.O."/>
            <person name="Devries R.P."/>
            <person name="Grigoriev I.V."/>
            <person name="Machida M."/>
            <person name="Baker S.E."/>
            <person name="Andersen M.R."/>
        </authorList>
    </citation>
    <scope>NUCLEOTIDE SEQUENCE [LARGE SCALE GENOMIC DNA]</scope>
    <source>
        <strain evidence="2 3">CBS 151.66</strain>
    </source>
</reference>
<gene>
    <name evidence="2" type="ORF">BDV29DRAFT_160791</name>
</gene>